<evidence type="ECO:0000313" key="2">
    <source>
        <dbReference type="EMBL" id="MBW8686523.1"/>
    </source>
</evidence>
<evidence type="ECO:0000259" key="1">
    <source>
        <dbReference type="Pfam" id="PF13672"/>
    </source>
</evidence>
<protein>
    <submittedName>
        <fullName evidence="2">Protein phosphatase 2C domain-containing protein</fullName>
    </submittedName>
</protein>
<keyword evidence="3" id="KW-1185">Reference proteome</keyword>
<dbReference type="SUPFAM" id="SSF81606">
    <property type="entry name" value="PP2C-like"/>
    <property type="match status" value="1"/>
</dbReference>
<dbReference type="RefSeq" id="WP_220251823.1">
    <property type="nucleotide sequence ID" value="NZ_JAICCF010000003.1"/>
</dbReference>
<dbReference type="EMBL" id="JAICCF010000003">
    <property type="protein sequence ID" value="MBW8686523.1"/>
    <property type="molecule type" value="Genomic_DNA"/>
</dbReference>
<dbReference type="InterPro" id="IPR001932">
    <property type="entry name" value="PPM-type_phosphatase-like_dom"/>
</dbReference>
<gene>
    <name evidence="2" type="ORF">K1Y79_19440</name>
</gene>
<comment type="caution">
    <text evidence="2">The sequence shown here is derived from an EMBL/GenBank/DDBJ whole genome shotgun (WGS) entry which is preliminary data.</text>
</comment>
<proteinExistence type="predicted"/>
<dbReference type="InterPro" id="IPR036457">
    <property type="entry name" value="PPM-type-like_dom_sf"/>
</dbReference>
<accession>A0ABS7GFQ4</accession>
<feature type="domain" description="PPM-type phosphatase" evidence="1">
    <location>
        <begin position="194"/>
        <end position="427"/>
    </location>
</feature>
<reference evidence="2 3" key="1">
    <citation type="submission" date="2021-08" db="EMBL/GenBank/DDBJ databases">
        <title>The genome sequence of Chitinophaga sp. B61.</title>
        <authorList>
            <person name="Zhang X."/>
        </authorList>
    </citation>
    <scope>NUCLEOTIDE SEQUENCE [LARGE SCALE GENOMIC DNA]</scope>
    <source>
        <strain evidence="2 3">B61</strain>
    </source>
</reference>
<organism evidence="2 3">
    <name type="scientific">Chitinophaga rhizophila</name>
    <dbReference type="NCBI Taxonomy" id="2866212"/>
    <lineage>
        <taxon>Bacteria</taxon>
        <taxon>Pseudomonadati</taxon>
        <taxon>Bacteroidota</taxon>
        <taxon>Chitinophagia</taxon>
        <taxon>Chitinophagales</taxon>
        <taxon>Chitinophagaceae</taxon>
        <taxon>Chitinophaga</taxon>
    </lineage>
</organism>
<name>A0ABS7GFQ4_9BACT</name>
<dbReference type="Gene3D" id="3.60.40.10">
    <property type="entry name" value="PPM-type phosphatase domain"/>
    <property type="match status" value="1"/>
</dbReference>
<evidence type="ECO:0000313" key="3">
    <source>
        <dbReference type="Proteomes" id="UP000812961"/>
    </source>
</evidence>
<sequence>MTKHDQSFIESLLKLKGSAVRDNQQALFQQFIQEEQILKAVQVIIKTQTDIVESWKERSMIDDILQKHIMLPNGRVNKAYNFTFDPVASGLTEMGDFEWQIPAELGIAFDEATNTIAGTPKQQGEFILSLLFRLKDHPADKPFSEKKIHLVINPDPKSLWQNLPSDQQDKYWQPDSAAVTLPFGNRKLVIASKRGRSHAHEGKFRDDSFGCDFNTEKGWGIIAVADGAGSAKYSRKGADIACKAAVNSFQELLTGDKIAGLEDAINTYLTDPSEDSQKKVSMQFIEQLGKLAFTAQGKIKQEAQENGAEPKDYATTLIFALVKQYPAGYVISSFWVGDGGIGIYQDATGEAFVMGTPDSGEFAGQTRFLTMSDIFANGAYVNRIRFKVVPDFTALLLMTDGLTDPKFQTDANLQKSEIWRQLWQDLNGANEDGTKVNFAGSPEEVKECLLSWLDFWSPGNHDDRTIAILY</sequence>
<dbReference type="Pfam" id="PF13672">
    <property type="entry name" value="PP2C_2"/>
    <property type="match status" value="1"/>
</dbReference>
<dbReference type="Proteomes" id="UP000812961">
    <property type="component" value="Unassembled WGS sequence"/>
</dbReference>